<dbReference type="GeneID" id="85385746"/>
<keyword evidence="3" id="KW-1185">Reference proteome</keyword>
<dbReference type="EMBL" id="JAHMHS010000029">
    <property type="protein sequence ID" value="KAK1726818.1"/>
    <property type="molecule type" value="Genomic_DNA"/>
</dbReference>
<comment type="caution">
    <text evidence="2">The sequence shown here is derived from an EMBL/GenBank/DDBJ whole genome shotgun (WGS) entry which is preliminary data.</text>
</comment>
<dbReference type="Proteomes" id="UP001244207">
    <property type="component" value="Unassembled WGS sequence"/>
</dbReference>
<evidence type="ECO:0000256" key="1">
    <source>
        <dbReference type="SAM" id="MobiDB-lite"/>
    </source>
</evidence>
<proteinExistence type="predicted"/>
<protein>
    <submittedName>
        <fullName evidence="2">Uncharacterized protein</fullName>
    </submittedName>
</protein>
<dbReference type="AlphaFoldDB" id="A0AAD8USA5"/>
<feature type="region of interest" description="Disordered" evidence="1">
    <location>
        <begin position="168"/>
        <end position="195"/>
    </location>
</feature>
<gene>
    <name evidence="2" type="ORF">BDZ83DRAFT_237251</name>
</gene>
<evidence type="ECO:0000313" key="2">
    <source>
        <dbReference type="EMBL" id="KAK1726818.1"/>
    </source>
</evidence>
<sequence>MFGNTRSSGRLWHQPRTTGDEHICLTCQNSVRARRSHALRLISTPSRSLRQACLPRPSSPASRYLRERPPRPVLLGINQHPRRPRDLRSFRSDPPVVVTPEVNGSLETDDIAVSTKYLGHEAFHCTFRLACKLAQTWKQALLTFVAGIQLLTSDNGLVAPTGSIVPQAASRRRRASGAEGSYPGQDGLTGLKSTTDKNEASFDQVSWAEARVRARLLYRASNTLSSSRLLNPPGPNTTPSTN</sequence>
<reference evidence="2" key="1">
    <citation type="submission" date="2021-12" db="EMBL/GenBank/DDBJ databases">
        <title>Comparative genomics, transcriptomics and evolutionary studies reveal genomic signatures of adaptation to plant cell wall in hemibiotrophic fungi.</title>
        <authorList>
            <consortium name="DOE Joint Genome Institute"/>
            <person name="Baroncelli R."/>
            <person name="Diaz J.F."/>
            <person name="Benocci T."/>
            <person name="Peng M."/>
            <person name="Battaglia E."/>
            <person name="Haridas S."/>
            <person name="Andreopoulos W."/>
            <person name="Labutti K."/>
            <person name="Pangilinan J."/>
            <person name="Floch G.L."/>
            <person name="Makela M.R."/>
            <person name="Henrissat B."/>
            <person name="Grigoriev I.V."/>
            <person name="Crouch J.A."/>
            <person name="De Vries R.P."/>
            <person name="Sukno S.A."/>
            <person name="Thon M.R."/>
        </authorList>
    </citation>
    <scope>NUCLEOTIDE SEQUENCE</scope>
    <source>
        <strain evidence="2">CBS 112980</strain>
    </source>
</reference>
<organism evidence="2 3">
    <name type="scientific">Glomerella acutata</name>
    <name type="common">Colletotrichum acutatum</name>
    <dbReference type="NCBI Taxonomy" id="27357"/>
    <lineage>
        <taxon>Eukaryota</taxon>
        <taxon>Fungi</taxon>
        <taxon>Dikarya</taxon>
        <taxon>Ascomycota</taxon>
        <taxon>Pezizomycotina</taxon>
        <taxon>Sordariomycetes</taxon>
        <taxon>Hypocreomycetidae</taxon>
        <taxon>Glomerellales</taxon>
        <taxon>Glomerellaceae</taxon>
        <taxon>Colletotrichum</taxon>
        <taxon>Colletotrichum acutatum species complex</taxon>
    </lineage>
</organism>
<accession>A0AAD8USA5</accession>
<evidence type="ECO:0000313" key="3">
    <source>
        <dbReference type="Proteomes" id="UP001244207"/>
    </source>
</evidence>
<dbReference type="RefSeq" id="XP_060366873.1">
    <property type="nucleotide sequence ID" value="XM_060501847.1"/>
</dbReference>
<name>A0AAD8USA5_GLOAC</name>